<comment type="caution">
    <text evidence="2">The sequence shown here is derived from an EMBL/GenBank/DDBJ whole genome shotgun (WGS) entry which is preliminary data.</text>
</comment>
<dbReference type="AlphaFoldDB" id="A0AAP0QUB9"/>
<dbReference type="PROSITE" id="PS00636">
    <property type="entry name" value="DNAJ_1"/>
    <property type="match status" value="1"/>
</dbReference>
<reference evidence="2 3" key="1">
    <citation type="submission" date="2024-05" db="EMBL/GenBank/DDBJ databases">
        <title>Haplotype-resolved chromosome-level genome assembly of Huyou (Citrus changshanensis).</title>
        <authorList>
            <person name="Miao C."/>
            <person name="Chen W."/>
            <person name="Wu Y."/>
            <person name="Wang L."/>
            <person name="Zhao S."/>
            <person name="Grierson D."/>
            <person name="Xu C."/>
            <person name="Chen K."/>
        </authorList>
    </citation>
    <scope>NUCLEOTIDE SEQUENCE [LARGE SCALE GENOMIC DNA]</scope>
    <source>
        <strain evidence="2">01-14</strain>
        <tissue evidence="2">Leaf</tissue>
    </source>
</reference>
<protein>
    <recommendedName>
        <fullName evidence="1">J domain-containing protein</fullName>
    </recommendedName>
</protein>
<feature type="domain" description="J" evidence="1">
    <location>
        <begin position="126"/>
        <end position="187"/>
    </location>
</feature>
<dbReference type="PANTHER" id="PTHR45432">
    <property type="entry name" value="CHAPERONE PROTEIN DNAJ 11, CHLOROPLASTIC-LIKE"/>
    <property type="match status" value="1"/>
</dbReference>
<evidence type="ECO:0000313" key="2">
    <source>
        <dbReference type="EMBL" id="KAK9208603.1"/>
    </source>
</evidence>
<dbReference type="PROSITE" id="PS50076">
    <property type="entry name" value="DNAJ_2"/>
    <property type="match status" value="1"/>
</dbReference>
<name>A0AAP0QUB9_9ROSI</name>
<dbReference type="CDD" id="cd06257">
    <property type="entry name" value="DnaJ"/>
    <property type="match status" value="1"/>
</dbReference>
<dbReference type="SUPFAM" id="SSF46565">
    <property type="entry name" value="Chaperone J-domain"/>
    <property type="match status" value="1"/>
</dbReference>
<dbReference type="EMBL" id="JBCGBO010000004">
    <property type="protein sequence ID" value="KAK9208603.1"/>
    <property type="molecule type" value="Genomic_DNA"/>
</dbReference>
<gene>
    <name evidence="2" type="ORF">WN944_000961</name>
</gene>
<dbReference type="InterPro" id="IPR001623">
    <property type="entry name" value="DnaJ_domain"/>
</dbReference>
<proteinExistence type="predicted"/>
<dbReference type="PANTHER" id="PTHR45432:SF2">
    <property type="entry name" value="CHAPERONE PROTEIN DNAJ 11, CHLOROPLASTIC"/>
    <property type="match status" value="1"/>
</dbReference>
<dbReference type="InterPro" id="IPR018253">
    <property type="entry name" value="DnaJ_domain_CS"/>
</dbReference>
<dbReference type="SMART" id="SM00271">
    <property type="entry name" value="DnaJ"/>
    <property type="match status" value="1"/>
</dbReference>
<evidence type="ECO:0000259" key="1">
    <source>
        <dbReference type="PROSITE" id="PS50076"/>
    </source>
</evidence>
<dbReference type="Proteomes" id="UP001428341">
    <property type="component" value="Unassembled WGS sequence"/>
</dbReference>
<accession>A0AAP0QUB9</accession>
<keyword evidence="3" id="KW-1185">Reference proteome</keyword>
<dbReference type="Gene3D" id="1.10.287.110">
    <property type="entry name" value="DnaJ domain"/>
    <property type="match status" value="1"/>
</dbReference>
<dbReference type="InterPro" id="IPR036869">
    <property type="entry name" value="J_dom_sf"/>
</dbReference>
<organism evidence="2 3">
    <name type="scientific">Citrus x changshan-huyou</name>
    <dbReference type="NCBI Taxonomy" id="2935761"/>
    <lineage>
        <taxon>Eukaryota</taxon>
        <taxon>Viridiplantae</taxon>
        <taxon>Streptophyta</taxon>
        <taxon>Embryophyta</taxon>
        <taxon>Tracheophyta</taxon>
        <taxon>Spermatophyta</taxon>
        <taxon>Magnoliopsida</taxon>
        <taxon>eudicotyledons</taxon>
        <taxon>Gunneridae</taxon>
        <taxon>Pentapetalae</taxon>
        <taxon>rosids</taxon>
        <taxon>malvids</taxon>
        <taxon>Sapindales</taxon>
        <taxon>Rutaceae</taxon>
        <taxon>Aurantioideae</taxon>
        <taxon>Citrus</taxon>
    </lineage>
</organism>
<sequence length="215" mass="23901">MRFEANDKRLKNEGAITARIVERIAVESAVVTTLEHPTAEILERPTLVRAENVPGLEGKVQALSEAVQACATRKLLIDNRQLMTNFGCCRCSPTALQFHCRFGKEQEESPCGFSGDACDGAEDGRDLYEVLRVEPTAAISEIKTAYPSLAKVYHLDLSGNGRDFIEIHNSYATLSDPTARAVYDMSLVSRRRTRIASFGCSGRFGFHPTRRWETD</sequence>
<dbReference type="Pfam" id="PF00226">
    <property type="entry name" value="DnaJ"/>
    <property type="match status" value="1"/>
</dbReference>
<evidence type="ECO:0000313" key="3">
    <source>
        <dbReference type="Proteomes" id="UP001428341"/>
    </source>
</evidence>